<dbReference type="EMBL" id="RCMI01000530">
    <property type="protein sequence ID" value="KAG2906779.1"/>
    <property type="molecule type" value="Genomic_DNA"/>
</dbReference>
<evidence type="ECO:0000313" key="6">
    <source>
        <dbReference type="Proteomes" id="UP000760860"/>
    </source>
</evidence>
<dbReference type="Proteomes" id="UP000736787">
    <property type="component" value="Unassembled WGS sequence"/>
</dbReference>
<comment type="caution">
    <text evidence="5">The sequence shown here is derived from an EMBL/GenBank/DDBJ whole genome shotgun (WGS) entry which is preliminary data.</text>
</comment>
<dbReference type="EMBL" id="RCMG01000544">
    <property type="protein sequence ID" value="KAG2852404.1"/>
    <property type="molecule type" value="Genomic_DNA"/>
</dbReference>
<dbReference type="Proteomes" id="UP000760860">
    <property type="component" value="Unassembled WGS sequence"/>
</dbReference>
<evidence type="ECO:0000313" key="2">
    <source>
        <dbReference type="EMBL" id="KAG2852404.1"/>
    </source>
</evidence>
<dbReference type="AlphaFoldDB" id="A0A8T1HYH0"/>
<accession>A0A8T1HYH0</accession>
<evidence type="ECO:0000313" key="5">
    <source>
        <dbReference type="EMBL" id="KAG3216042.1"/>
    </source>
</evidence>
<feature type="compositionally biased region" description="Polar residues" evidence="1">
    <location>
        <begin position="40"/>
        <end position="53"/>
    </location>
</feature>
<dbReference type="EMBL" id="RCMV01000513">
    <property type="protein sequence ID" value="KAG3216042.1"/>
    <property type="molecule type" value="Genomic_DNA"/>
</dbReference>
<reference evidence="5" key="1">
    <citation type="submission" date="2018-05" db="EMBL/GenBank/DDBJ databases">
        <title>Effector identification in a new, highly contiguous assembly of the strawberry crown rot pathogen Phytophthora cactorum.</title>
        <authorList>
            <person name="Armitage A.D."/>
            <person name="Nellist C.F."/>
            <person name="Bates H."/>
            <person name="Vickerstaff R.J."/>
            <person name="Harrison R.J."/>
        </authorList>
    </citation>
    <scope>NUCLEOTIDE SEQUENCE</scope>
    <source>
        <strain evidence="2">15-7</strain>
        <strain evidence="3">4032</strain>
        <strain evidence="4">4040</strain>
        <strain evidence="5">P421</strain>
    </source>
</reference>
<protein>
    <submittedName>
        <fullName evidence="5">Uncharacterized protein</fullName>
    </submittedName>
</protein>
<sequence>MDDDVLSNDDTFTVAINWNFKELDDFVKRANGILPATEGGSASTTLDGNSATRHNGGVTYERDC</sequence>
<gene>
    <name evidence="2" type="ORF">PC113_g15063</name>
    <name evidence="3" type="ORF">PC115_g14173</name>
    <name evidence="4" type="ORF">PC117_g736</name>
    <name evidence="5" type="ORF">PC129_g13091</name>
</gene>
<name>A0A8T1HYH0_9STRA</name>
<dbReference type="Proteomes" id="UP000735874">
    <property type="component" value="Unassembled WGS sequence"/>
</dbReference>
<evidence type="ECO:0000313" key="3">
    <source>
        <dbReference type="EMBL" id="KAG2906779.1"/>
    </source>
</evidence>
<evidence type="ECO:0000313" key="4">
    <source>
        <dbReference type="EMBL" id="KAG2955070.1"/>
    </source>
</evidence>
<dbReference type="EMBL" id="RCMK01000007">
    <property type="protein sequence ID" value="KAG2955070.1"/>
    <property type="molecule type" value="Genomic_DNA"/>
</dbReference>
<organism evidence="5 6">
    <name type="scientific">Phytophthora cactorum</name>
    <dbReference type="NCBI Taxonomy" id="29920"/>
    <lineage>
        <taxon>Eukaryota</taxon>
        <taxon>Sar</taxon>
        <taxon>Stramenopiles</taxon>
        <taxon>Oomycota</taxon>
        <taxon>Peronosporomycetes</taxon>
        <taxon>Peronosporales</taxon>
        <taxon>Peronosporaceae</taxon>
        <taxon>Phytophthora</taxon>
    </lineage>
</organism>
<dbReference type="Proteomes" id="UP000774804">
    <property type="component" value="Unassembled WGS sequence"/>
</dbReference>
<evidence type="ECO:0000256" key="1">
    <source>
        <dbReference type="SAM" id="MobiDB-lite"/>
    </source>
</evidence>
<proteinExistence type="predicted"/>
<feature type="region of interest" description="Disordered" evidence="1">
    <location>
        <begin position="37"/>
        <end position="64"/>
    </location>
</feature>